<dbReference type="GO" id="GO:0006260">
    <property type="term" value="P:DNA replication"/>
    <property type="evidence" value="ECO:0007669"/>
    <property type="project" value="InterPro"/>
</dbReference>
<dbReference type="GO" id="GO:0005524">
    <property type="term" value="F:ATP binding"/>
    <property type="evidence" value="ECO:0007669"/>
    <property type="project" value="InterPro"/>
</dbReference>
<gene>
    <name evidence="2" type="ORF">RclHR1_06230014</name>
</gene>
<dbReference type="GO" id="GO:0003688">
    <property type="term" value="F:DNA replication origin binding"/>
    <property type="evidence" value="ECO:0007669"/>
    <property type="project" value="InterPro"/>
</dbReference>
<accession>A0A2Z6RRZ2</accession>
<dbReference type="InterPro" id="IPR003450">
    <property type="entry name" value="Replication_origin-bd"/>
</dbReference>
<evidence type="ECO:0000313" key="2">
    <source>
        <dbReference type="EMBL" id="GBC05454.1"/>
    </source>
</evidence>
<proteinExistence type="predicted"/>
<evidence type="ECO:0000259" key="1">
    <source>
        <dbReference type="Pfam" id="PF02399"/>
    </source>
</evidence>
<reference evidence="2 3" key="1">
    <citation type="submission" date="2017-11" db="EMBL/GenBank/DDBJ databases">
        <title>The genome of Rhizophagus clarus HR1 reveals common genetic basis of auxotrophy among arbuscular mycorrhizal fungi.</title>
        <authorList>
            <person name="Kobayashi Y."/>
        </authorList>
    </citation>
    <scope>NUCLEOTIDE SEQUENCE [LARGE SCALE GENOMIC DNA]</scope>
    <source>
        <strain evidence="2 3">HR1</strain>
    </source>
</reference>
<dbReference type="AlphaFoldDB" id="A0A2Z6RRZ2"/>
<keyword evidence="3" id="KW-1185">Reference proteome</keyword>
<dbReference type="EMBL" id="BEXD01004008">
    <property type="protein sequence ID" value="GBC05454.1"/>
    <property type="molecule type" value="Genomic_DNA"/>
</dbReference>
<sequence>MLLAQKNARPSPKTINDATRLFSNLADLNFESGYNNHIYFQYLSNNKNDIYLLGAYHPEEIYSKYIIRVAEKGFTVVDYPSEIYGLPDTHECIDGNLPLRPVLNIDARQKPDPMNPELPFLDKYKITHEDLLSRILIACADIIYSDLNHFIILNTFALASSSNTNKCSWHIVYKYARFVDYIDLRGFVKKVADRVGKPYSEFIDLGLYKSHFSLQLLGSVKEDRVKRPAVSSVKQEYRKLEDYLVQPKSDYSKIWPRTFSPDKPEKDEFQPIEDETALSKGAGLITAKYEWLEIGHIRKGFVNFQAKLYEACPICRIKHHKGLAFGEASGIIKPKEKPKWRLNDRLINIVKNPRLLSELSGKNINVKEMEEAPEAYPDFLSSVCSMILIRSPIGTGKTKALREILNSLAGNRENLPCFIWVKSTHRIELHGRCPYVVILDEVNAVIRQMFSGIHARESENAMRDLLKSAIHVVAMDAFANDSTIAFLKQYRSLEVMRRGLKMLREGKRVAFVMTLCKKARALANQAFALQKLDSSPILTRVYFGQMDGMQRQEDFTNINATWSSLDCVIYTSTVEAGISFKIPNHFDTIIGISNIKTGVHDKIADCYALDVSPAVKIYIEAEYQKRLSVKYFPEIFCSLVFSTGALLEIISTEGTIADRKMVSNIIKAVEENIKGSDAELIINAPDIIPDDAEVLKQISTCSFTDNILLQQYYLWRIYASGDIGGKDDNRDWGVDDAKWINLCNISFVKKFNNPEPLRHFRRLAYF</sequence>
<comment type="caution">
    <text evidence="2">The sequence shown here is derived from an EMBL/GenBank/DDBJ whole genome shotgun (WGS) entry which is preliminary data.</text>
</comment>
<name>A0A2Z6RRZ2_9GLOM</name>
<dbReference type="Pfam" id="PF02399">
    <property type="entry name" value="Herpes_ori_bp"/>
    <property type="match status" value="1"/>
</dbReference>
<evidence type="ECO:0000313" key="3">
    <source>
        <dbReference type="Proteomes" id="UP000247702"/>
    </source>
</evidence>
<organism evidence="2 3">
    <name type="scientific">Rhizophagus clarus</name>
    <dbReference type="NCBI Taxonomy" id="94130"/>
    <lineage>
        <taxon>Eukaryota</taxon>
        <taxon>Fungi</taxon>
        <taxon>Fungi incertae sedis</taxon>
        <taxon>Mucoromycota</taxon>
        <taxon>Glomeromycotina</taxon>
        <taxon>Glomeromycetes</taxon>
        <taxon>Glomerales</taxon>
        <taxon>Glomeraceae</taxon>
        <taxon>Rhizophagus</taxon>
    </lineage>
</organism>
<dbReference type="Proteomes" id="UP000247702">
    <property type="component" value="Unassembled WGS sequence"/>
</dbReference>
<feature type="domain" description="Replication origin-binding protein" evidence="1">
    <location>
        <begin position="420"/>
        <end position="492"/>
    </location>
</feature>
<protein>
    <recommendedName>
        <fullName evidence="1">Replication origin-binding protein domain-containing protein</fullName>
    </recommendedName>
</protein>